<dbReference type="GeneID" id="78373314"/>
<gene>
    <name evidence="2" type="ORF">FEAC_22610</name>
</gene>
<keyword evidence="1" id="KW-0812">Transmembrane</keyword>
<comment type="caution">
    <text evidence="2">The sequence shown here is derived from an EMBL/GenBank/DDBJ whole genome shotgun (WGS) entry which is preliminary data.</text>
</comment>
<dbReference type="STRING" id="1121877.FEAC_22610"/>
<keyword evidence="1" id="KW-1133">Transmembrane helix</keyword>
<sequence length="60" mass="6443">MKVVYVIARIVAWLIGLGLVFVALVAIEGGAAQLGGLMILVVVLIGLLVLGGRRQRFRNR</sequence>
<dbReference type="RefSeq" id="WP_035390268.1">
    <property type="nucleotide sequence ID" value="NZ_JQKF01000022.1"/>
</dbReference>
<keyword evidence="1" id="KW-0472">Membrane</keyword>
<reference evidence="2 3" key="1">
    <citation type="submission" date="2015-01" db="EMBL/GenBank/DDBJ databases">
        <title>Draft genome of the acidophilic iron oxidizer Ferrimicrobium acidiphilum strain T23.</title>
        <authorList>
            <person name="Poehlein A."/>
            <person name="Eisen S."/>
            <person name="Schloemann M."/>
            <person name="Johnson B.D."/>
            <person name="Daniel R."/>
            <person name="Muehling M."/>
        </authorList>
    </citation>
    <scope>NUCLEOTIDE SEQUENCE [LARGE SCALE GENOMIC DNA]</scope>
    <source>
        <strain evidence="2 3">T23</strain>
    </source>
</reference>
<proteinExistence type="predicted"/>
<evidence type="ECO:0000313" key="2">
    <source>
        <dbReference type="EMBL" id="KJE75964.1"/>
    </source>
</evidence>
<feature type="transmembrane region" description="Helical" evidence="1">
    <location>
        <begin position="7"/>
        <end position="27"/>
    </location>
</feature>
<organism evidence="2 3">
    <name type="scientific">Ferrimicrobium acidiphilum DSM 19497</name>
    <dbReference type="NCBI Taxonomy" id="1121877"/>
    <lineage>
        <taxon>Bacteria</taxon>
        <taxon>Bacillati</taxon>
        <taxon>Actinomycetota</taxon>
        <taxon>Acidimicrobiia</taxon>
        <taxon>Acidimicrobiales</taxon>
        <taxon>Acidimicrobiaceae</taxon>
        <taxon>Ferrimicrobium</taxon>
    </lineage>
</organism>
<protein>
    <submittedName>
        <fullName evidence="2">Uncharacterized protein</fullName>
    </submittedName>
</protein>
<name>A0A0D8FSP0_9ACTN</name>
<dbReference type="AlphaFoldDB" id="A0A0D8FSP0"/>
<feature type="transmembrane region" description="Helical" evidence="1">
    <location>
        <begin position="33"/>
        <end position="51"/>
    </location>
</feature>
<keyword evidence="3" id="KW-1185">Reference proteome</keyword>
<accession>A0A0D8FSP0</accession>
<dbReference type="EMBL" id="JXUW01000024">
    <property type="protein sequence ID" value="KJE75964.1"/>
    <property type="molecule type" value="Genomic_DNA"/>
</dbReference>
<dbReference type="Proteomes" id="UP000032336">
    <property type="component" value="Unassembled WGS sequence"/>
</dbReference>
<evidence type="ECO:0000313" key="3">
    <source>
        <dbReference type="Proteomes" id="UP000032336"/>
    </source>
</evidence>
<evidence type="ECO:0000256" key="1">
    <source>
        <dbReference type="SAM" id="Phobius"/>
    </source>
</evidence>